<comment type="function">
    <text evidence="7">Involved in DNA repair and RecF pathway recombination.</text>
</comment>
<keyword evidence="5 7" id="KW-0234">DNA repair</keyword>
<accession>A0A1V0GPL3</accession>
<dbReference type="Gene3D" id="2.40.50.140">
    <property type="entry name" value="Nucleic acid-binding proteins"/>
    <property type="match status" value="1"/>
</dbReference>
<dbReference type="SUPFAM" id="SSF57863">
    <property type="entry name" value="ArfGap/RecO-like zinc finger"/>
    <property type="match status" value="1"/>
</dbReference>
<dbReference type="PANTHER" id="PTHR33991">
    <property type="entry name" value="DNA REPAIR PROTEIN RECO"/>
    <property type="match status" value="1"/>
</dbReference>
<reference evidence="9" key="1">
    <citation type="submission" date="2017-12" db="EMBL/GenBank/DDBJ databases">
        <title>FDA dAtabase for Regulatory Grade micrObial Sequences (FDA-ARGOS): Supporting development and validation of Infectious Disease Dx tests.</title>
        <authorList>
            <person name="Campos J."/>
            <person name="Goldberg B."/>
            <person name="Tallon L."/>
            <person name="Sadzewicz L."/>
            <person name="Sengamalay N."/>
            <person name="Ott S."/>
            <person name="Godinez A."/>
            <person name="Nagaraj S."/>
            <person name="Vyas G."/>
            <person name="Aluvathingal J."/>
            <person name="Nadendla S."/>
            <person name="Geyer C."/>
            <person name="Nandy P."/>
            <person name="Hobson J."/>
            <person name="Sichtig H."/>
        </authorList>
    </citation>
    <scope>NUCLEOTIDE SEQUENCE</scope>
    <source>
        <strain evidence="9">FDAARGOS_252</strain>
    </source>
</reference>
<dbReference type="PANTHER" id="PTHR33991:SF1">
    <property type="entry name" value="DNA REPAIR PROTEIN RECO"/>
    <property type="match status" value="1"/>
</dbReference>
<keyword evidence="3 7" id="KW-0227">DNA damage</keyword>
<evidence type="ECO:0000256" key="7">
    <source>
        <dbReference type="HAMAP-Rule" id="MF_00201"/>
    </source>
</evidence>
<keyword evidence="10" id="KW-1185">Reference proteome</keyword>
<dbReference type="InterPro" id="IPR012340">
    <property type="entry name" value="NA-bd_OB-fold"/>
</dbReference>
<evidence type="ECO:0000256" key="5">
    <source>
        <dbReference type="ARBA" id="ARBA00023204"/>
    </source>
</evidence>
<evidence type="ECO:0000259" key="8">
    <source>
        <dbReference type="Pfam" id="PF11967"/>
    </source>
</evidence>
<dbReference type="InterPro" id="IPR042242">
    <property type="entry name" value="RecO_C"/>
</dbReference>
<dbReference type="GO" id="GO:0006310">
    <property type="term" value="P:DNA recombination"/>
    <property type="evidence" value="ECO:0007669"/>
    <property type="project" value="UniProtKB-UniRule"/>
</dbReference>
<gene>
    <name evidence="7" type="primary">recO</name>
    <name evidence="9" type="ORF">A6J80_04740</name>
</gene>
<dbReference type="EMBL" id="CP020442">
    <property type="protein sequence ID" value="ARC35784.1"/>
    <property type="molecule type" value="Genomic_DNA"/>
</dbReference>
<dbReference type="InterPro" id="IPR003717">
    <property type="entry name" value="RecO"/>
</dbReference>
<dbReference type="STRING" id="147645.A6J80_04740"/>
<dbReference type="eggNOG" id="COG1381">
    <property type="taxonomic scope" value="Bacteria"/>
</dbReference>
<dbReference type="GO" id="GO:0043590">
    <property type="term" value="C:bacterial nucleoid"/>
    <property type="evidence" value="ECO:0007669"/>
    <property type="project" value="TreeGrafter"/>
</dbReference>
<dbReference type="Proteomes" id="UP000191257">
    <property type="component" value="Chromosome"/>
</dbReference>
<keyword evidence="4 7" id="KW-0233">DNA recombination</keyword>
<organism evidence="9 10">
    <name type="scientific">Paracoccus yeei</name>
    <dbReference type="NCBI Taxonomy" id="147645"/>
    <lineage>
        <taxon>Bacteria</taxon>
        <taxon>Pseudomonadati</taxon>
        <taxon>Pseudomonadota</taxon>
        <taxon>Alphaproteobacteria</taxon>
        <taxon>Rhodobacterales</taxon>
        <taxon>Paracoccaceae</taxon>
        <taxon>Paracoccus</taxon>
    </lineage>
</organism>
<dbReference type="Pfam" id="PF02565">
    <property type="entry name" value="RecO_C"/>
    <property type="match status" value="1"/>
</dbReference>
<dbReference type="InterPro" id="IPR022572">
    <property type="entry name" value="DNA_rep/recomb_RecO_N"/>
</dbReference>
<dbReference type="SUPFAM" id="SSF50249">
    <property type="entry name" value="Nucleic acid-binding proteins"/>
    <property type="match status" value="1"/>
</dbReference>
<dbReference type="RefSeq" id="WP_080620685.1">
    <property type="nucleotide sequence ID" value="NZ_CAWMZI010000001.1"/>
</dbReference>
<proteinExistence type="inferred from homology"/>
<evidence type="ECO:0000313" key="9">
    <source>
        <dbReference type="EMBL" id="ARC35784.1"/>
    </source>
</evidence>
<dbReference type="HAMAP" id="MF_00201">
    <property type="entry name" value="RecO"/>
    <property type="match status" value="1"/>
</dbReference>
<feature type="domain" description="DNA replication/recombination mediator RecO N-terminal" evidence="8">
    <location>
        <begin position="1"/>
        <end position="69"/>
    </location>
</feature>
<dbReference type="Pfam" id="PF11967">
    <property type="entry name" value="RecO_N"/>
    <property type="match status" value="1"/>
</dbReference>
<evidence type="ECO:0000256" key="3">
    <source>
        <dbReference type="ARBA" id="ARBA00022763"/>
    </source>
</evidence>
<sequence length="241" mass="25146">MEWSGEASVMTRTRHGENAVILTVLSREAGLMRGLVPGGASAKRSAMLQPGNRVSLRWRARLEDQLGTFAVEPGRARAGLLAGADALAGVNAVTALLSWALPERDPHPRLSDATEALLDLMDQGAHGGDGWAGAYLAWEMCLLDELGFGLDLSACAVTGVREGLAYVSPRSGRAVSAQGAGDWAPRLLPLPAILGGLGNGGIGDALALTGHFLQSRLAEAHAGKPLPPARARLVARLARDR</sequence>
<dbReference type="Gene3D" id="1.20.1440.120">
    <property type="entry name" value="Recombination protein O, C-terminal domain"/>
    <property type="match status" value="1"/>
</dbReference>
<evidence type="ECO:0000313" key="10">
    <source>
        <dbReference type="Proteomes" id="UP000191257"/>
    </source>
</evidence>
<evidence type="ECO:0000256" key="6">
    <source>
        <dbReference type="ARBA" id="ARBA00033409"/>
    </source>
</evidence>
<evidence type="ECO:0000256" key="1">
    <source>
        <dbReference type="ARBA" id="ARBA00007452"/>
    </source>
</evidence>
<dbReference type="AlphaFoldDB" id="A0A1V0GPL3"/>
<evidence type="ECO:0000256" key="4">
    <source>
        <dbReference type="ARBA" id="ARBA00023172"/>
    </source>
</evidence>
<dbReference type="GO" id="GO:0006302">
    <property type="term" value="P:double-strand break repair"/>
    <property type="evidence" value="ECO:0007669"/>
    <property type="project" value="TreeGrafter"/>
</dbReference>
<protein>
    <recommendedName>
        <fullName evidence="2 7">DNA repair protein RecO</fullName>
    </recommendedName>
    <alternativeName>
        <fullName evidence="6 7">Recombination protein O</fullName>
    </alternativeName>
</protein>
<dbReference type="KEGG" id="pye:A6J80_04740"/>
<name>A0A1V0GPL3_9RHOB</name>
<evidence type="ECO:0000256" key="2">
    <source>
        <dbReference type="ARBA" id="ARBA00021310"/>
    </source>
</evidence>
<comment type="similarity">
    <text evidence="1 7">Belongs to the RecO family.</text>
</comment>
<dbReference type="InterPro" id="IPR037278">
    <property type="entry name" value="ARFGAP/RecO"/>
</dbReference>
<dbReference type="NCBIfam" id="TIGR00613">
    <property type="entry name" value="reco"/>
    <property type="match status" value="1"/>
</dbReference>